<protein>
    <submittedName>
        <fullName evidence="1">Uncharacterized protein</fullName>
    </submittedName>
</protein>
<reference evidence="1" key="1">
    <citation type="submission" date="2018-05" db="EMBL/GenBank/DDBJ databases">
        <authorList>
            <person name="Lanie J.A."/>
            <person name="Ng W.-L."/>
            <person name="Kazmierczak K.M."/>
            <person name="Andrzejewski T.M."/>
            <person name="Davidsen T.M."/>
            <person name="Wayne K.J."/>
            <person name="Tettelin H."/>
            <person name="Glass J.I."/>
            <person name="Rusch D."/>
            <person name="Podicherti R."/>
            <person name="Tsui H.-C.T."/>
            <person name="Winkler M.E."/>
        </authorList>
    </citation>
    <scope>NUCLEOTIDE SEQUENCE</scope>
</reference>
<dbReference type="AlphaFoldDB" id="A0A382IU42"/>
<name>A0A382IU42_9ZZZZ</name>
<dbReference type="EMBL" id="UINC01069437">
    <property type="protein sequence ID" value="SVC02809.1"/>
    <property type="molecule type" value="Genomic_DNA"/>
</dbReference>
<gene>
    <name evidence="1" type="ORF">METZ01_LOCUS255663</name>
</gene>
<evidence type="ECO:0000313" key="1">
    <source>
        <dbReference type="EMBL" id="SVC02809.1"/>
    </source>
</evidence>
<accession>A0A382IU42</accession>
<organism evidence="1">
    <name type="scientific">marine metagenome</name>
    <dbReference type="NCBI Taxonomy" id="408172"/>
    <lineage>
        <taxon>unclassified sequences</taxon>
        <taxon>metagenomes</taxon>
        <taxon>ecological metagenomes</taxon>
    </lineage>
</organism>
<proteinExistence type="predicted"/>
<feature type="non-terminal residue" evidence="1">
    <location>
        <position position="1"/>
    </location>
</feature>
<sequence>VSAWVESCDTETESYFRENKKSDEYGDVFDTEKEAEEYARQSRLA</sequence>